<reference evidence="2" key="1">
    <citation type="journal article" date="2020" name="Nat. Genet.">
        <title>Genomic diversifications of five Gossypium allopolyploid species and their impact on cotton improvement.</title>
        <authorList>
            <person name="Chen Z.J."/>
            <person name="Sreedasyam A."/>
            <person name="Ando A."/>
            <person name="Song Q."/>
            <person name="De Santiago L.M."/>
            <person name="Hulse-Kemp A.M."/>
            <person name="Ding M."/>
            <person name="Ye W."/>
            <person name="Kirkbride R.C."/>
            <person name="Jenkins J."/>
            <person name="Plott C."/>
            <person name="Lovell J."/>
            <person name="Lin Y.M."/>
            <person name="Vaughn R."/>
            <person name="Liu B."/>
            <person name="Simpson S."/>
            <person name="Scheffler B.E."/>
            <person name="Wen L."/>
            <person name="Saski C.A."/>
            <person name="Grover C.E."/>
            <person name="Hu G."/>
            <person name="Conover J.L."/>
            <person name="Carlson J.W."/>
            <person name="Shu S."/>
            <person name="Boston L.B."/>
            <person name="Williams M."/>
            <person name="Peterson D.G."/>
            <person name="McGee K."/>
            <person name="Jones D.C."/>
            <person name="Wendel J.F."/>
            <person name="Stelly D.M."/>
            <person name="Grimwood J."/>
            <person name="Schmutz J."/>
        </authorList>
    </citation>
    <scope>NUCLEOTIDE SEQUENCE [LARGE SCALE GENOMIC DNA]</scope>
    <source>
        <strain evidence="2">cv. TM-1</strain>
    </source>
</reference>
<sequence>MDPDIAMVDDVESNAPAPIEGTAPIDSGPVTMSQGRGAREAYLHMMDACYSDGASSRGAPIDIVVRSEGRAPVRTYAICACEEASSLDVITGTFSLHDISVVVLIDPGSTHSYVEPDESDDSPVVISSMIVERYLRKGYKSCLAFLLNNQVSEVKIETVPVVCEYLDVFPKEFPGLPSTREVEFGIELVLGTAFILITRIGWLRKN</sequence>
<evidence type="ECO:0000313" key="2">
    <source>
        <dbReference type="Proteomes" id="UP000818029"/>
    </source>
</evidence>
<evidence type="ECO:0000313" key="3">
    <source>
        <dbReference type="RefSeq" id="XP_040971373.1"/>
    </source>
</evidence>
<dbReference type="Pfam" id="PF08284">
    <property type="entry name" value="RVP_2"/>
    <property type="match status" value="1"/>
</dbReference>
<reference evidence="3" key="2">
    <citation type="submission" date="2025-08" db="UniProtKB">
        <authorList>
            <consortium name="RefSeq"/>
        </authorList>
    </citation>
    <scope>IDENTIFICATION</scope>
</reference>
<keyword evidence="2" id="KW-1185">Reference proteome</keyword>
<protein>
    <submittedName>
        <fullName evidence="3">Uncharacterized protein</fullName>
    </submittedName>
</protein>
<dbReference type="RefSeq" id="XP_040971373.1">
    <property type="nucleotide sequence ID" value="XM_041115439.1"/>
</dbReference>
<name>A0ABM3BWE3_GOSHI</name>
<feature type="transmembrane region" description="Helical" evidence="1">
    <location>
        <begin position="184"/>
        <end position="202"/>
    </location>
</feature>
<keyword evidence="1" id="KW-1133">Transmembrane helix</keyword>
<gene>
    <name evidence="3" type="primary">LOC121230534</name>
</gene>
<organism evidence="2 3">
    <name type="scientific">Gossypium hirsutum</name>
    <name type="common">Upland cotton</name>
    <name type="synonym">Gossypium mexicanum</name>
    <dbReference type="NCBI Taxonomy" id="3635"/>
    <lineage>
        <taxon>Eukaryota</taxon>
        <taxon>Viridiplantae</taxon>
        <taxon>Streptophyta</taxon>
        <taxon>Embryophyta</taxon>
        <taxon>Tracheophyta</taxon>
        <taxon>Spermatophyta</taxon>
        <taxon>Magnoliopsida</taxon>
        <taxon>eudicotyledons</taxon>
        <taxon>Gunneridae</taxon>
        <taxon>Pentapetalae</taxon>
        <taxon>rosids</taxon>
        <taxon>malvids</taxon>
        <taxon>Malvales</taxon>
        <taxon>Malvaceae</taxon>
        <taxon>Malvoideae</taxon>
        <taxon>Gossypium</taxon>
    </lineage>
</organism>
<accession>A0ABM3BWE3</accession>
<dbReference type="GeneID" id="121230534"/>
<evidence type="ECO:0000256" key="1">
    <source>
        <dbReference type="SAM" id="Phobius"/>
    </source>
</evidence>
<keyword evidence="1" id="KW-0472">Membrane</keyword>
<proteinExistence type="predicted"/>
<keyword evidence="1" id="KW-0812">Transmembrane</keyword>
<dbReference type="Proteomes" id="UP000818029">
    <property type="component" value="Chromosome A06"/>
</dbReference>